<evidence type="ECO:0000313" key="6">
    <source>
        <dbReference type="EMBL" id="PTM46963.1"/>
    </source>
</evidence>
<dbReference type="Gene3D" id="1.10.1040.10">
    <property type="entry name" value="N-(1-d-carboxylethyl)-l-norvaline Dehydrogenase, domain 2"/>
    <property type="match status" value="1"/>
</dbReference>
<dbReference type="InterPro" id="IPR036291">
    <property type="entry name" value="NAD(P)-bd_dom_sf"/>
</dbReference>
<dbReference type="InterPro" id="IPR029154">
    <property type="entry name" value="HIBADH-like_NADP-bd"/>
</dbReference>
<dbReference type="Gene3D" id="3.40.50.720">
    <property type="entry name" value="NAD(P)-binding Rossmann-like Domain"/>
    <property type="match status" value="1"/>
</dbReference>
<dbReference type="PIRSF" id="PIRSF000103">
    <property type="entry name" value="HIBADH"/>
    <property type="match status" value="1"/>
</dbReference>
<sequence length="289" mass="29784">MIMRIGFIGLGQMGHAMAANLVEAGHEVTVWNRSPDKADALVERGATRAATPAEAAQGDVVMTMLADDAALEAVVYGDDGILGAPAVHVSHSTISVALAERLTADQDGAGGYVAAPVFGRPPAAAAAMLFVVAAGRDDLIARCGPALDAISQRVFRVGETPSAANLVKLSGNFMIMAAVEAMAEAMTLAEKGGVEPALLLEVLTGTLFNAPVYKTYGEMLVEQRFTPAGFAAPLGLKDMNLVDTAAGRLRTPMPLLGVVRDHLRAAIAQGGGDVDWSAVGAVVRRNAGL</sequence>
<dbReference type="EMBL" id="PZZN01000001">
    <property type="protein sequence ID" value="PTM46963.1"/>
    <property type="molecule type" value="Genomic_DNA"/>
</dbReference>
<dbReference type="InterPro" id="IPR002204">
    <property type="entry name" value="3-OH-isobutyrate_DH-rel_CS"/>
</dbReference>
<keyword evidence="2" id="KW-0520">NAD</keyword>
<dbReference type="SUPFAM" id="SSF48179">
    <property type="entry name" value="6-phosphogluconate dehydrogenase C-terminal domain-like"/>
    <property type="match status" value="1"/>
</dbReference>
<keyword evidence="1" id="KW-0560">Oxidoreductase</keyword>
<dbReference type="AlphaFoldDB" id="A0A2T4YT42"/>
<dbReference type="GO" id="GO:0050661">
    <property type="term" value="F:NADP binding"/>
    <property type="evidence" value="ECO:0007669"/>
    <property type="project" value="InterPro"/>
</dbReference>
<evidence type="ECO:0000259" key="4">
    <source>
        <dbReference type="Pfam" id="PF03446"/>
    </source>
</evidence>
<dbReference type="InterPro" id="IPR051265">
    <property type="entry name" value="HIBADH-related_NP60_sf"/>
</dbReference>
<dbReference type="InterPro" id="IPR008927">
    <property type="entry name" value="6-PGluconate_DH-like_C_sf"/>
</dbReference>
<dbReference type="GO" id="GO:0016491">
    <property type="term" value="F:oxidoreductase activity"/>
    <property type="evidence" value="ECO:0007669"/>
    <property type="project" value="UniProtKB-KW"/>
</dbReference>
<dbReference type="PANTHER" id="PTHR43580:SF2">
    <property type="entry name" value="CYTOKINE-LIKE NUCLEAR FACTOR N-PAC"/>
    <property type="match status" value="1"/>
</dbReference>
<dbReference type="InterPro" id="IPR015815">
    <property type="entry name" value="HIBADH-related"/>
</dbReference>
<evidence type="ECO:0000256" key="2">
    <source>
        <dbReference type="ARBA" id="ARBA00023027"/>
    </source>
</evidence>
<gene>
    <name evidence="6" type="ORF">C8J24_0344</name>
</gene>
<evidence type="ECO:0000313" key="7">
    <source>
        <dbReference type="Proteomes" id="UP000240996"/>
    </source>
</evidence>
<dbReference type="Pfam" id="PF03446">
    <property type="entry name" value="NAD_binding_2"/>
    <property type="match status" value="1"/>
</dbReference>
<protein>
    <submittedName>
        <fullName evidence="6">3-hydroxyisobutyrate dehydrogenase-like beta-hydroxyacid dehydrogenase</fullName>
    </submittedName>
</protein>
<comment type="caution">
    <text evidence="6">The sequence shown here is derived from an EMBL/GenBank/DDBJ whole genome shotgun (WGS) entry which is preliminary data.</text>
</comment>
<reference evidence="6 7" key="1">
    <citation type="submission" date="2018-04" db="EMBL/GenBank/DDBJ databases">
        <title>Genomic Encyclopedia of Type Strains, Phase III (KMG-III): the genomes of soil and plant-associated and newly described type strains.</title>
        <authorList>
            <person name="Whitman W."/>
        </authorList>
    </citation>
    <scope>NUCLEOTIDE SEQUENCE [LARGE SCALE GENOMIC DNA]</scope>
    <source>
        <strain evidence="6 7">NW12</strain>
    </source>
</reference>
<dbReference type="GO" id="GO:0016054">
    <property type="term" value="P:organic acid catabolic process"/>
    <property type="evidence" value="ECO:0007669"/>
    <property type="project" value="UniProtKB-ARBA"/>
</dbReference>
<dbReference type="PANTHER" id="PTHR43580">
    <property type="entry name" value="OXIDOREDUCTASE GLYR1-RELATED"/>
    <property type="match status" value="1"/>
</dbReference>
<name>A0A2T4YT42_9SPHN</name>
<evidence type="ECO:0000259" key="5">
    <source>
        <dbReference type="Pfam" id="PF14833"/>
    </source>
</evidence>
<dbReference type="PROSITE" id="PS00895">
    <property type="entry name" value="3_HYDROXYISOBUT_DH"/>
    <property type="match status" value="1"/>
</dbReference>
<feature type="active site" evidence="3">
    <location>
        <position position="168"/>
    </location>
</feature>
<dbReference type="InterPro" id="IPR006115">
    <property type="entry name" value="6PGDH_NADP-bd"/>
</dbReference>
<proteinExistence type="predicted"/>
<evidence type="ECO:0000256" key="3">
    <source>
        <dbReference type="PIRSR" id="PIRSR000103-1"/>
    </source>
</evidence>
<evidence type="ECO:0000256" key="1">
    <source>
        <dbReference type="ARBA" id="ARBA00023002"/>
    </source>
</evidence>
<dbReference type="Pfam" id="PF14833">
    <property type="entry name" value="NAD_binding_11"/>
    <property type="match status" value="1"/>
</dbReference>
<dbReference type="Proteomes" id="UP000240996">
    <property type="component" value="Unassembled WGS sequence"/>
</dbReference>
<feature type="domain" description="6-phosphogluconate dehydrogenase NADP-binding" evidence="4">
    <location>
        <begin position="4"/>
        <end position="158"/>
    </location>
</feature>
<dbReference type="GO" id="GO:0051287">
    <property type="term" value="F:NAD binding"/>
    <property type="evidence" value="ECO:0007669"/>
    <property type="project" value="InterPro"/>
</dbReference>
<dbReference type="SUPFAM" id="SSF51735">
    <property type="entry name" value="NAD(P)-binding Rossmann-fold domains"/>
    <property type="match status" value="1"/>
</dbReference>
<dbReference type="InterPro" id="IPR013328">
    <property type="entry name" value="6PGD_dom2"/>
</dbReference>
<organism evidence="6 7">
    <name type="scientific">Sphingomonas aerolata</name>
    <dbReference type="NCBI Taxonomy" id="185951"/>
    <lineage>
        <taxon>Bacteria</taxon>
        <taxon>Pseudomonadati</taxon>
        <taxon>Pseudomonadota</taxon>
        <taxon>Alphaproteobacteria</taxon>
        <taxon>Sphingomonadales</taxon>
        <taxon>Sphingomonadaceae</taxon>
        <taxon>Sphingomonas</taxon>
    </lineage>
</organism>
<keyword evidence="7" id="KW-1185">Reference proteome</keyword>
<feature type="domain" description="3-hydroxyisobutyrate dehydrogenase-like NAD-binding" evidence="5">
    <location>
        <begin position="163"/>
        <end position="279"/>
    </location>
</feature>
<accession>A0A2T4YT42</accession>